<comment type="caution">
    <text evidence="1">The sequence shown here is derived from an EMBL/GenBank/DDBJ whole genome shotgun (WGS) entry which is preliminary data.</text>
</comment>
<protein>
    <submittedName>
        <fullName evidence="1">Uncharacterized protein</fullName>
    </submittedName>
</protein>
<evidence type="ECO:0000313" key="1">
    <source>
        <dbReference type="EMBL" id="KAL2472955.1"/>
    </source>
</evidence>
<dbReference type="EMBL" id="JBFOLJ010000015">
    <property type="protein sequence ID" value="KAL2472955.1"/>
    <property type="molecule type" value="Genomic_DNA"/>
</dbReference>
<accession>A0ABD1Q9R4</accession>
<organism evidence="1 2">
    <name type="scientific">Forsythia ovata</name>
    <dbReference type="NCBI Taxonomy" id="205694"/>
    <lineage>
        <taxon>Eukaryota</taxon>
        <taxon>Viridiplantae</taxon>
        <taxon>Streptophyta</taxon>
        <taxon>Embryophyta</taxon>
        <taxon>Tracheophyta</taxon>
        <taxon>Spermatophyta</taxon>
        <taxon>Magnoliopsida</taxon>
        <taxon>eudicotyledons</taxon>
        <taxon>Gunneridae</taxon>
        <taxon>Pentapetalae</taxon>
        <taxon>asterids</taxon>
        <taxon>lamiids</taxon>
        <taxon>Lamiales</taxon>
        <taxon>Oleaceae</taxon>
        <taxon>Forsythieae</taxon>
        <taxon>Forsythia</taxon>
    </lineage>
</organism>
<keyword evidence="2" id="KW-1185">Reference proteome</keyword>
<dbReference type="AlphaFoldDB" id="A0ABD1Q9R4"/>
<gene>
    <name evidence="1" type="ORF">Fot_48691</name>
</gene>
<evidence type="ECO:0000313" key="2">
    <source>
        <dbReference type="Proteomes" id="UP001604277"/>
    </source>
</evidence>
<sequence length="121" mass="13510">MKCINCHSPLSLTPFEGRYMQQIKTDKFFLFSSAKSAWLQKSWNGFSPVSVRTMALPASPFLAAVSPAASPDLAVLLRTSALLLFAYWIANFVVPQIVYKDLQLDKTNENNSPNDKNPPED</sequence>
<proteinExistence type="predicted"/>
<dbReference type="PANTHER" id="PTHR37196:SF2">
    <property type="entry name" value="TRANSMEMBRANE PROTEIN"/>
    <property type="match status" value="1"/>
</dbReference>
<dbReference type="Proteomes" id="UP001604277">
    <property type="component" value="Unassembled WGS sequence"/>
</dbReference>
<reference evidence="2" key="1">
    <citation type="submission" date="2024-07" db="EMBL/GenBank/DDBJ databases">
        <title>Two chromosome-level genome assemblies of Korean endemic species Abeliophyllum distichum and Forsythia ovata (Oleaceae).</title>
        <authorList>
            <person name="Jang H."/>
        </authorList>
    </citation>
    <scope>NUCLEOTIDE SEQUENCE [LARGE SCALE GENOMIC DNA]</scope>
</reference>
<dbReference type="PANTHER" id="PTHR37196">
    <property type="entry name" value="TRANSMEMBRANE PROTEIN"/>
    <property type="match status" value="1"/>
</dbReference>
<name>A0ABD1Q9R4_9LAMI</name>